<dbReference type="InterPro" id="IPR007296">
    <property type="entry name" value="DUF403"/>
</dbReference>
<dbReference type="PATRIC" id="fig|134601.6.peg.5127"/>
<evidence type="ECO:0000259" key="2">
    <source>
        <dbReference type="Pfam" id="PF04168"/>
    </source>
</evidence>
<accession>A0A0K0XB17</accession>
<sequence>MVLRANGSPQPTPTAGVPDVDGVLEEYRRARLQRALFDVRDSATTTAYDEFVDTAGEVRPAWREVAECVSDRGRRGLDRLREQVDALVDADGIGYIQVDRHGEVVTDGEGAAMPGRWHLDALPMVISAEEWDVLEAGLVQRSRLLDAVLADLYGPRRAITSGVLPAQLVFSHPGYLRAAHGITVPGRHQLFLHGCDISRGDDGGFVVNADWTQAPSGAGYALADRRVIAHAVSELYERVAPRPVSPWAQALRLALIDVAPESAEEPVVVVLSPGIHSETAFDQAYLAGLLGFPLVESADLVVRDGKLWMRSLGTLKRVDVVLRRVDADYADPLDLRPESRLGVVGLVEVLRRGAVTVVNTLGSGILESPGLMRFLPELAELLLDETPRLDTAPLYWGGIDIERSHLLTELGSLLIRPVNGGEPIVGPELSAAQRDELAARIEATPWQWVGQQLPRYSTAPVDHRSSGLSSAGVGMRLFTVAQRGGYAPMVGGLGCLVAPGNAAYRMNTVAAKDIWVRTPDRVMAERIQAPVELVAPDTRPSPTRAVSSPRVLSDLFWMGRYAERAESAARLLNVTRERYHEYRYRQGFEESRCVPVLLGALGAITGTDTGVGDDDHEIIATAPSTLWSATADRHRPGSLAQSVERLGLAARSVRDQMSNDTWMVLAGVERAVLRASSAPPESHSAGEAYLANAHSQTLAGMLALSGVAAESMVQDIGWTMMDIGKRVERGLHITALLRATFTQVHSPAAEHTVAESTLVACESSVIYRRRNPGRISVAGITELVLFDAENPRSLIYQLERLRAKLKTLPGSSGSSRPERLVEEIATRLRRLDPADLETVTGGRRVELADLLDGIHAGLRDLASAITATHLSLPGVMQPLWGPDERRILP</sequence>
<dbReference type="KEGG" id="mgo:AFA91_24800"/>
<dbReference type="Proteomes" id="UP000062255">
    <property type="component" value="Chromosome"/>
</dbReference>
<reference evidence="4 5" key="1">
    <citation type="submission" date="2015-07" db="EMBL/GenBank/DDBJ databases">
        <title>Complete genome sequence of Mycobacterium goodii X7B, a facultative thermophilic biodesulfurizing bacterium.</title>
        <authorList>
            <person name="Yu B."/>
            <person name="Li F."/>
            <person name="Xu P."/>
        </authorList>
    </citation>
    <scope>NUCLEOTIDE SEQUENCE [LARGE SCALE GENOMIC DNA]</scope>
    <source>
        <strain evidence="4 5">X7B</strain>
    </source>
</reference>
<dbReference type="EMBL" id="CP012150">
    <property type="protein sequence ID" value="AKS34576.1"/>
    <property type="molecule type" value="Genomic_DNA"/>
</dbReference>
<feature type="domain" description="DUF403" evidence="2">
    <location>
        <begin position="549"/>
        <end position="870"/>
    </location>
</feature>
<dbReference type="PANTHER" id="PTHR34595">
    <property type="entry name" value="BLR5612 PROTEIN"/>
    <property type="match status" value="1"/>
</dbReference>
<feature type="domain" description="Circularly permuted ATP-grasp type 2" evidence="3">
    <location>
        <begin position="123"/>
        <end position="494"/>
    </location>
</feature>
<dbReference type="Pfam" id="PF04168">
    <property type="entry name" value="Alpha-E"/>
    <property type="match status" value="1"/>
</dbReference>
<name>A0A0K0XB17_MYCGD</name>
<dbReference type="STRING" id="134601.AFA91_24800"/>
<dbReference type="RefSeq" id="WP_049747031.1">
    <property type="nucleotide sequence ID" value="NZ_CP012150.1"/>
</dbReference>
<protein>
    <submittedName>
        <fullName evidence="4">Uncharacterized protein</fullName>
    </submittedName>
</protein>
<dbReference type="AlphaFoldDB" id="A0A0K0XB17"/>
<evidence type="ECO:0000256" key="1">
    <source>
        <dbReference type="SAM" id="MobiDB-lite"/>
    </source>
</evidence>
<dbReference type="Pfam" id="PF14403">
    <property type="entry name" value="CP_ATPgrasp_2"/>
    <property type="match status" value="1"/>
</dbReference>
<evidence type="ECO:0000313" key="4">
    <source>
        <dbReference type="EMBL" id="AKS34576.1"/>
    </source>
</evidence>
<organism evidence="4 5">
    <name type="scientific">Mycolicibacterium goodii</name>
    <name type="common">Mycobacterium goodii</name>
    <dbReference type="NCBI Taxonomy" id="134601"/>
    <lineage>
        <taxon>Bacteria</taxon>
        <taxon>Bacillati</taxon>
        <taxon>Actinomycetota</taxon>
        <taxon>Actinomycetes</taxon>
        <taxon>Mycobacteriales</taxon>
        <taxon>Mycobacteriaceae</taxon>
        <taxon>Mycolicibacterium</taxon>
    </lineage>
</organism>
<feature type="region of interest" description="Disordered" evidence="1">
    <location>
        <begin position="1"/>
        <end position="20"/>
    </location>
</feature>
<proteinExistence type="predicted"/>
<evidence type="ECO:0000313" key="5">
    <source>
        <dbReference type="Proteomes" id="UP000062255"/>
    </source>
</evidence>
<dbReference type="OrthoDB" id="9803842at2"/>
<dbReference type="InterPro" id="IPR025841">
    <property type="entry name" value="CP_ATPgrasp_2"/>
</dbReference>
<dbReference type="InterPro" id="IPR051680">
    <property type="entry name" value="ATP-dep_Glu-Cys_Ligase-2"/>
</dbReference>
<dbReference type="Gene3D" id="3.30.1490.270">
    <property type="match status" value="1"/>
</dbReference>
<evidence type="ECO:0000259" key="3">
    <source>
        <dbReference type="Pfam" id="PF14403"/>
    </source>
</evidence>
<dbReference type="SUPFAM" id="SSF56059">
    <property type="entry name" value="Glutathione synthetase ATP-binding domain-like"/>
    <property type="match status" value="1"/>
</dbReference>
<dbReference type="PANTHER" id="PTHR34595:SF2">
    <property type="entry name" value="BLR2978 PROTEIN"/>
    <property type="match status" value="1"/>
</dbReference>
<gene>
    <name evidence="4" type="ORF">AFA91_24800</name>
</gene>
<dbReference type="Gene3D" id="3.40.50.11290">
    <property type="match status" value="1"/>
</dbReference>